<organism evidence="1 2">
    <name type="scientific">Helicobacter aurati</name>
    <dbReference type="NCBI Taxonomy" id="137778"/>
    <lineage>
        <taxon>Bacteria</taxon>
        <taxon>Pseudomonadati</taxon>
        <taxon>Campylobacterota</taxon>
        <taxon>Epsilonproteobacteria</taxon>
        <taxon>Campylobacterales</taxon>
        <taxon>Helicobacteraceae</taxon>
        <taxon>Helicobacter</taxon>
    </lineage>
</organism>
<accession>A0A3D8IYP6</accession>
<sequence>MKLAKPNTYYALIENEKVKCVYPPGAVSQWDEKELNLIPCDEYNEVGDIVENGIIKGPDIDSIKKKKLNDLEMNYSLATENKLFSYQEIETFKEQERESNLFIKDPHANTPLLDILALERNQDKKELAEKILSKSEKTNKNILILKAKYLTLCSKIRNCETKEELELLDLTLGVNNVD</sequence>
<gene>
    <name evidence="1" type="ORF">CQA66_08245</name>
</gene>
<evidence type="ECO:0000313" key="1">
    <source>
        <dbReference type="EMBL" id="RDU70388.1"/>
    </source>
</evidence>
<protein>
    <submittedName>
        <fullName evidence="1">Uncharacterized protein</fullName>
    </submittedName>
</protein>
<name>A0A3D8IYP6_9HELI</name>
<proteinExistence type="predicted"/>
<comment type="caution">
    <text evidence="1">The sequence shown here is derived from an EMBL/GenBank/DDBJ whole genome shotgun (WGS) entry which is preliminary data.</text>
</comment>
<dbReference type="Proteomes" id="UP000256424">
    <property type="component" value="Unassembled WGS sequence"/>
</dbReference>
<reference evidence="1 2" key="1">
    <citation type="submission" date="2018-04" db="EMBL/GenBank/DDBJ databases">
        <title>Novel Campyloabacter and Helicobacter Species and Strains.</title>
        <authorList>
            <person name="Mannion A.J."/>
            <person name="Shen Z."/>
            <person name="Fox J.G."/>
        </authorList>
    </citation>
    <scope>NUCLEOTIDE SEQUENCE [LARGE SCALE GENOMIC DNA]</scope>
    <source>
        <strain evidence="1 2">MIT 97-5075</strain>
    </source>
</reference>
<dbReference type="EMBL" id="NXLW01000020">
    <property type="protein sequence ID" value="RDU70388.1"/>
    <property type="molecule type" value="Genomic_DNA"/>
</dbReference>
<keyword evidence="2" id="KW-1185">Reference proteome</keyword>
<dbReference type="AlphaFoldDB" id="A0A3D8IYP6"/>
<evidence type="ECO:0000313" key="2">
    <source>
        <dbReference type="Proteomes" id="UP000256424"/>
    </source>
</evidence>
<dbReference type="RefSeq" id="WP_115582607.1">
    <property type="nucleotide sequence ID" value="NZ_NXLW01000020.1"/>
</dbReference>